<dbReference type="InterPro" id="IPR038563">
    <property type="entry name" value="Endonuclease_7_sf"/>
</dbReference>
<keyword evidence="1" id="KW-0378">Hydrolase</keyword>
<dbReference type="RefSeq" id="YP_009797632.1">
    <property type="nucleotide sequence ID" value="NC_047917.1"/>
</dbReference>
<organism evidence="1 2">
    <name type="scientific">Erwinia phage vB_EamP-S2</name>
    <dbReference type="NCBI Taxonomy" id="2070198"/>
    <lineage>
        <taxon>Viruses</taxon>
        <taxon>Duplodnaviria</taxon>
        <taxon>Heunggongvirae</taxon>
        <taxon>Uroviricota</taxon>
        <taxon>Caudoviricetes</taxon>
        <taxon>Autographivirales</taxon>
        <taxon>Autosignataviridae</taxon>
        <taxon>Molineuxvirinae</taxon>
        <taxon>Eracentumvirus</taxon>
        <taxon>Eracentumvirus S2</taxon>
    </lineage>
</organism>
<dbReference type="GeneID" id="54988049"/>
<dbReference type="Proteomes" id="UP000241070">
    <property type="component" value="Segment"/>
</dbReference>
<sequence length="133" mass="15158">MRRITKAEVPEITKELMKKQGNKCPICGQSLLIVPSKDRVLDHCHDKGYVRAVLHRGCNGTEGKVRKVLSTWGRSGDSELTMIKTLENLAAFWRLNLSPQTEYIHHTHLTGPQRMALANKEATRTSRVLRRKN</sequence>
<dbReference type="InterPro" id="IPR044925">
    <property type="entry name" value="His-Me_finger_sf"/>
</dbReference>
<proteinExistence type="predicted"/>
<dbReference type="EMBL" id="MG736918">
    <property type="protein sequence ID" value="AUV57221.1"/>
    <property type="molecule type" value="Genomic_DNA"/>
</dbReference>
<dbReference type="InterPro" id="IPR004211">
    <property type="entry name" value="Endonuclease_7"/>
</dbReference>
<dbReference type="SUPFAM" id="SSF54060">
    <property type="entry name" value="His-Me finger endonucleases"/>
    <property type="match status" value="1"/>
</dbReference>
<keyword evidence="1" id="KW-0540">Nuclease</keyword>
<dbReference type="GO" id="GO:0004519">
    <property type="term" value="F:endonuclease activity"/>
    <property type="evidence" value="ECO:0007669"/>
    <property type="project" value="UniProtKB-KW"/>
</dbReference>
<dbReference type="Gene3D" id="3.40.1800.10">
    <property type="entry name" value="His-Me finger endonucleases"/>
    <property type="match status" value="1"/>
</dbReference>
<dbReference type="Pfam" id="PF02945">
    <property type="entry name" value="Endonuclease_7"/>
    <property type="match status" value="1"/>
</dbReference>
<evidence type="ECO:0000313" key="2">
    <source>
        <dbReference type="Proteomes" id="UP000241070"/>
    </source>
</evidence>
<name>A0A2K9V4Y0_9CAUD</name>
<evidence type="ECO:0000313" key="1">
    <source>
        <dbReference type="EMBL" id="AUV57221.1"/>
    </source>
</evidence>
<keyword evidence="2" id="KW-1185">Reference proteome</keyword>
<protein>
    <submittedName>
        <fullName evidence="1">Endonuclease</fullName>
    </submittedName>
</protein>
<keyword evidence="1" id="KW-0255">Endonuclease</keyword>
<accession>A0A2K9V4Y0</accession>
<reference evidence="1 2" key="1">
    <citation type="submission" date="2017-12" db="EMBL/GenBank/DDBJ databases">
        <title>Complete Genome Sequences of Erwinia amylovora Phages vB_EamP-S2 and vB_EamM-Bue1.</title>
        <authorList>
            <person name="Knecht L.E."/>
            <person name="Born Y."/>
            <person name="Pothier J.F."/>
            <person name="Loessner M.J."/>
            <person name="Fieseler L."/>
        </authorList>
    </citation>
    <scope>NUCLEOTIDE SEQUENCE [LARGE SCALE GENOMIC DNA]</scope>
</reference>
<dbReference type="KEGG" id="vg:54988049"/>